<evidence type="ECO:0000256" key="8">
    <source>
        <dbReference type="ARBA" id="ARBA00031423"/>
    </source>
</evidence>
<dbReference type="eggNOG" id="COG1640">
    <property type="taxonomic scope" value="Bacteria"/>
</dbReference>
<dbReference type="NCBIfam" id="TIGR00217">
    <property type="entry name" value="malQ"/>
    <property type="match status" value="1"/>
</dbReference>
<dbReference type="NCBIfam" id="NF011080">
    <property type="entry name" value="PRK14508.1-3"/>
    <property type="match status" value="1"/>
</dbReference>
<name>F2NWN6_TRES6</name>
<evidence type="ECO:0000256" key="1">
    <source>
        <dbReference type="ARBA" id="ARBA00000439"/>
    </source>
</evidence>
<accession>F2NWN6</accession>
<dbReference type="GO" id="GO:0004134">
    <property type="term" value="F:4-alpha-glucanotransferase activity"/>
    <property type="evidence" value="ECO:0007669"/>
    <property type="project" value="UniProtKB-EC"/>
</dbReference>
<keyword evidence="7 10" id="KW-0119">Carbohydrate metabolism</keyword>
<evidence type="ECO:0000256" key="9">
    <source>
        <dbReference type="ARBA" id="ARBA00031501"/>
    </source>
</evidence>
<dbReference type="AlphaFoldDB" id="F2NWN6"/>
<keyword evidence="5 10" id="KW-0328">Glycosyltransferase</keyword>
<evidence type="ECO:0000256" key="7">
    <source>
        <dbReference type="ARBA" id="ARBA00023277"/>
    </source>
</evidence>
<evidence type="ECO:0000256" key="10">
    <source>
        <dbReference type="RuleBase" id="RU361207"/>
    </source>
</evidence>
<dbReference type="GO" id="GO:0005975">
    <property type="term" value="P:carbohydrate metabolic process"/>
    <property type="evidence" value="ECO:0007669"/>
    <property type="project" value="InterPro"/>
</dbReference>
<gene>
    <name evidence="11" type="ordered locus">Tresu_2493</name>
</gene>
<proteinExistence type="inferred from homology"/>
<organism evidence="11 12">
    <name type="scientific">Treponema succinifaciens (strain ATCC 33096 / DSM 2489 / 6091)</name>
    <dbReference type="NCBI Taxonomy" id="869209"/>
    <lineage>
        <taxon>Bacteria</taxon>
        <taxon>Pseudomonadati</taxon>
        <taxon>Spirochaetota</taxon>
        <taxon>Spirochaetia</taxon>
        <taxon>Spirochaetales</taxon>
        <taxon>Treponemataceae</taxon>
        <taxon>Treponema</taxon>
    </lineage>
</organism>
<dbReference type="RefSeq" id="WP_013702606.1">
    <property type="nucleotide sequence ID" value="NC_015385.1"/>
</dbReference>
<dbReference type="InterPro" id="IPR003385">
    <property type="entry name" value="Glyco_hydro_77"/>
</dbReference>
<evidence type="ECO:0000256" key="6">
    <source>
        <dbReference type="ARBA" id="ARBA00022679"/>
    </source>
</evidence>
<dbReference type="GeneID" id="302999605"/>
<dbReference type="OrthoDB" id="9811841at2"/>
<evidence type="ECO:0000256" key="2">
    <source>
        <dbReference type="ARBA" id="ARBA00005684"/>
    </source>
</evidence>
<dbReference type="PANTHER" id="PTHR32438">
    <property type="entry name" value="4-ALPHA-GLUCANOTRANSFERASE DPE1, CHLOROPLASTIC/AMYLOPLASTIC"/>
    <property type="match status" value="1"/>
</dbReference>
<evidence type="ECO:0000313" key="12">
    <source>
        <dbReference type="Proteomes" id="UP000006852"/>
    </source>
</evidence>
<sequence length="494" mass="57113">MLNKRACGVLMHISSLPGKTGIGTMGKNAYEFVDYLKSADQKYWQILPVCPTSYGDSPYQSFSTFAGNPYFIDFDFLMEQGFLQKSDYENVNWGGNERYVDYGTLYIERHKVFSIIQKNFNKNIPSDFDSFCAENAFWLEDYSLFMAIKDAHGGIAFDFWEEDIRCRKPDALDAWKKKSAECMQYYKMLQYFFFKQWYALKKYANEKGIQIIGDIPIYVAADSSDVWSNPSQFMLDENYKPIEVAGCPPDGFSADGQLWGNPVYNWEYMKQTDYAWWKKRLEKSMAIYDVIRIDHFRGFDSFYCIPYGSTNAKVGVWRQGPGMDLFNSLKKQFGEMPVIAEDLGFLTDSVKQLLKDSGFPGMKVLQFAFDSRETSDYIPYRYTQNCVVYTGTHDNDTILGWTETAAKKDVENAKEYLRVKENRDVVKEMMIAAISSVANTCILTMQDLIGLGKEARMNIPSTVGNNWKWRATKEQFSEDSRNFLAHFTHLYGRA</sequence>
<dbReference type="EMBL" id="CP002631">
    <property type="protein sequence ID" value="AEB15355.1"/>
    <property type="molecule type" value="Genomic_DNA"/>
</dbReference>
<dbReference type="Gene3D" id="3.20.20.80">
    <property type="entry name" value="Glycosidases"/>
    <property type="match status" value="1"/>
</dbReference>
<dbReference type="KEGG" id="tsu:Tresu_2493"/>
<dbReference type="Pfam" id="PF02446">
    <property type="entry name" value="Glyco_hydro_77"/>
    <property type="match status" value="1"/>
</dbReference>
<dbReference type="SUPFAM" id="SSF51445">
    <property type="entry name" value="(Trans)glycosidases"/>
    <property type="match status" value="1"/>
</dbReference>
<dbReference type="HOGENOM" id="CLU_014132_1_0_12"/>
<keyword evidence="12" id="KW-1185">Reference proteome</keyword>
<evidence type="ECO:0000313" key="11">
    <source>
        <dbReference type="EMBL" id="AEB15355.1"/>
    </source>
</evidence>
<dbReference type="Proteomes" id="UP000006852">
    <property type="component" value="Chromosome"/>
</dbReference>
<reference evidence="11 12" key="1">
    <citation type="journal article" date="2011" name="Stand. Genomic Sci.">
        <title>Complete genome sequence of Treponema succinifaciens type strain (6091).</title>
        <authorList>
            <person name="Han C."/>
            <person name="Gronow S."/>
            <person name="Teshima H."/>
            <person name="Lapidus A."/>
            <person name="Nolan M."/>
            <person name="Lucas S."/>
            <person name="Hammon N."/>
            <person name="Deshpande S."/>
            <person name="Cheng J.F."/>
            <person name="Zeytun A."/>
            <person name="Tapia R."/>
            <person name="Goodwin L."/>
            <person name="Pitluck S."/>
            <person name="Liolios K."/>
            <person name="Pagani I."/>
            <person name="Ivanova N."/>
            <person name="Mavromatis K."/>
            <person name="Mikhailova N."/>
            <person name="Huntemann M."/>
            <person name="Pati A."/>
            <person name="Chen A."/>
            <person name="Palaniappan K."/>
            <person name="Land M."/>
            <person name="Hauser L."/>
            <person name="Brambilla E.M."/>
            <person name="Rohde M."/>
            <person name="Goker M."/>
            <person name="Woyke T."/>
            <person name="Bristow J."/>
            <person name="Eisen J.A."/>
            <person name="Markowitz V."/>
            <person name="Hugenholtz P."/>
            <person name="Kyrpides N.C."/>
            <person name="Klenk H.P."/>
            <person name="Detter J.C."/>
        </authorList>
    </citation>
    <scope>NUCLEOTIDE SEQUENCE [LARGE SCALE GENOMIC DNA]</scope>
    <source>
        <strain evidence="12">ATCC 33096 / DSM 2489 / 6091</strain>
    </source>
</reference>
<protein>
    <recommendedName>
        <fullName evidence="4 10">4-alpha-glucanotransferase</fullName>
        <ecNumber evidence="3 10">2.4.1.25</ecNumber>
    </recommendedName>
    <alternativeName>
        <fullName evidence="8 10">Amylomaltase</fullName>
    </alternativeName>
    <alternativeName>
        <fullName evidence="9 10">Disproportionating enzyme</fullName>
    </alternativeName>
</protein>
<evidence type="ECO:0000256" key="4">
    <source>
        <dbReference type="ARBA" id="ARBA00020295"/>
    </source>
</evidence>
<dbReference type="EC" id="2.4.1.25" evidence="3 10"/>
<comment type="similarity">
    <text evidence="2 10">Belongs to the disproportionating enzyme family.</text>
</comment>
<evidence type="ECO:0000256" key="3">
    <source>
        <dbReference type="ARBA" id="ARBA00012560"/>
    </source>
</evidence>
<keyword evidence="6 10" id="KW-0808">Transferase</keyword>
<dbReference type="STRING" id="869209.Tresu_2493"/>
<dbReference type="InterPro" id="IPR017853">
    <property type="entry name" value="GH"/>
</dbReference>
<reference evidence="12" key="2">
    <citation type="submission" date="2011-04" db="EMBL/GenBank/DDBJ databases">
        <title>The complete genome of chromosome of Treponema succinifaciens DSM 2489.</title>
        <authorList>
            <person name="Lucas S."/>
            <person name="Copeland A."/>
            <person name="Lapidus A."/>
            <person name="Bruce D."/>
            <person name="Goodwin L."/>
            <person name="Pitluck S."/>
            <person name="Peters L."/>
            <person name="Kyrpides N."/>
            <person name="Mavromatis K."/>
            <person name="Ivanova N."/>
            <person name="Ovchinnikova G."/>
            <person name="Teshima H."/>
            <person name="Detter J.C."/>
            <person name="Tapia R."/>
            <person name="Han C."/>
            <person name="Land M."/>
            <person name="Hauser L."/>
            <person name="Markowitz V."/>
            <person name="Cheng J.-F."/>
            <person name="Hugenholtz P."/>
            <person name="Woyke T."/>
            <person name="Wu D."/>
            <person name="Gronow S."/>
            <person name="Wellnitz S."/>
            <person name="Brambilla E."/>
            <person name="Klenk H.-P."/>
            <person name="Eisen J.A."/>
        </authorList>
    </citation>
    <scope>NUCLEOTIDE SEQUENCE [LARGE SCALE GENOMIC DNA]</scope>
    <source>
        <strain evidence="12">ATCC 33096 / DSM 2489 / 6091</strain>
    </source>
</reference>
<comment type="catalytic activity">
    <reaction evidence="1 10">
        <text>Transfers a segment of a (1-&gt;4)-alpha-D-glucan to a new position in an acceptor, which may be glucose or a (1-&gt;4)-alpha-D-glucan.</text>
        <dbReference type="EC" id="2.4.1.25"/>
    </reaction>
</comment>
<evidence type="ECO:0000256" key="5">
    <source>
        <dbReference type="ARBA" id="ARBA00022676"/>
    </source>
</evidence>
<dbReference type="PANTHER" id="PTHR32438:SF5">
    <property type="entry name" value="4-ALPHA-GLUCANOTRANSFERASE DPE1, CHLOROPLASTIC_AMYLOPLASTIC"/>
    <property type="match status" value="1"/>
</dbReference>